<dbReference type="EMBL" id="BAAAYU010000005">
    <property type="protein sequence ID" value="GAA3643427.1"/>
    <property type="molecule type" value="Genomic_DNA"/>
</dbReference>
<keyword evidence="4" id="KW-1185">Reference proteome</keyword>
<comment type="caution">
    <text evidence="3">The sequence shown here is derived from an EMBL/GenBank/DDBJ whole genome shotgun (WGS) entry which is preliminary data.</text>
</comment>
<name>A0ABP7AZF7_9MICO</name>
<dbReference type="InterPro" id="IPR029044">
    <property type="entry name" value="Nucleotide-diphossugar_trans"/>
</dbReference>
<sequence>MSELGAILLAGGRGTRVDGEIKPLFQVGGTTLLERAVRASTDAGARPITVVAPVLDPKLPVDWVREHPPFGGPAAAAVAALSAWAEAGTRPTWTLLLACDLPRADRAVAALMAAVPLLPADGDGVCLGGATGRPQWLTGLYRTAALEDAASRLPDAGRDAAVRALVDDLAITVIADVDGGTVDVDTWQDLERARAEEDAP</sequence>
<dbReference type="RefSeq" id="WP_344739829.1">
    <property type="nucleotide sequence ID" value="NZ_BAAAYU010000005.1"/>
</dbReference>
<accession>A0ABP7AZF7</accession>
<dbReference type="Pfam" id="PF12804">
    <property type="entry name" value="NTP_transf_3"/>
    <property type="match status" value="1"/>
</dbReference>
<keyword evidence="1" id="KW-0808">Transferase</keyword>
<gene>
    <name evidence="3" type="ORF">GCM10022200_29180</name>
</gene>
<evidence type="ECO:0000256" key="1">
    <source>
        <dbReference type="ARBA" id="ARBA00022679"/>
    </source>
</evidence>
<dbReference type="Proteomes" id="UP001501697">
    <property type="component" value="Unassembled WGS sequence"/>
</dbReference>
<dbReference type="PANTHER" id="PTHR19136:SF81">
    <property type="entry name" value="MOLYBDENUM COFACTOR GUANYLYLTRANSFERASE"/>
    <property type="match status" value="1"/>
</dbReference>
<proteinExistence type="predicted"/>
<evidence type="ECO:0000259" key="2">
    <source>
        <dbReference type="Pfam" id="PF12804"/>
    </source>
</evidence>
<reference evidence="4" key="1">
    <citation type="journal article" date="2019" name="Int. J. Syst. Evol. Microbiol.">
        <title>The Global Catalogue of Microorganisms (GCM) 10K type strain sequencing project: providing services to taxonomists for standard genome sequencing and annotation.</title>
        <authorList>
            <consortium name="The Broad Institute Genomics Platform"/>
            <consortium name="The Broad Institute Genome Sequencing Center for Infectious Disease"/>
            <person name="Wu L."/>
            <person name="Ma J."/>
        </authorList>
    </citation>
    <scope>NUCLEOTIDE SEQUENCE [LARGE SCALE GENOMIC DNA]</scope>
    <source>
        <strain evidence="4">JCM 16544</strain>
    </source>
</reference>
<dbReference type="SUPFAM" id="SSF53448">
    <property type="entry name" value="Nucleotide-diphospho-sugar transferases"/>
    <property type="match status" value="1"/>
</dbReference>
<dbReference type="Gene3D" id="3.90.550.10">
    <property type="entry name" value="Spore Coat Polysaccharide Biosynthesis Protein SpsA, Chain A"/>
    <property type="match status" value="1"/>
</dbReference>
<dbReference type="PANTHER" id="PTHR19136">
    <property type="entry name" value="MOLYBDENUM COFACTOR GUANYLYLTRANSFERASE"/>
    <property type="match status" value="1"/>
</dbReference>
<dbReference type="InterPro" id="IPR025877">
    <property type="entry name" value="MobA-like_NTP_Trfase"/>
</dbReference>
<evidence type="ECO:0000313" key="4">
    <source>
        <dbReference type="Proteomes" id="UP001501697"/>
    </source>
</evidence>
<organism evidence="3 4">
    <name type="scientific">Microbacterium awajiense</name>
    <dbReference type="NCBI Taxonomy" id="415214"/>
    <lineage>
        <taxon>Bacteria</taxon>
        <taxon>Bacillati</taxon>
        <taxon>Actinomycetota</taxon>
        <taxon>Actinomycetes</taxon>
        <taxon>Micrococcales</taxon>
        <taxon>Microbacteriaceae</taxon>
        <taxon>Microbacterium</taxon>
    </lineage>
</organism>
<evidence type="ECO:0000313" key="3">
    <source>
        <dbReference type="EMBL" id="GAA3643427.1"/>
    </source>
</evidence>
<protein>
    <recommendedName>
        <fullName evidence="2">MobA-like NTP transferase domain-containing protein</fullName>
    </recommendedName>
</protein>
<feature type="domain" description="MobA-like NTP transferase" evidence="2">
    <location>
        <begin position="6"/>
        <end position="165"/>
    </location>
</feature>